<dbReference type="InterPro" id="IPR036116">
    <property type="entry name" value="FN3_sf"/>
</dbReference>
<protein>
    <submittedName>
        <fullName evidence="3">Fibronectin type III domain-containing protein</fullName>
    </submittedName>
</protein>
<evidence type="ECO:0000313" key="2">
    <source>
        <dbReference type="EMBL" id="VFK57500.1"/>
    </source>
</evidence>
<accession>A0A451AIR9</accession>
<dbReference type="AlphaFoldDB" id="A0A451AIR9"/>
<name>A0A451AIR9_9GAMM</name>
<dbReference type="InterPro" id="IPR013783">
    <property type="entry name" value="Ig-like_fold"/>
</dbReference>
<dbReference type="Gene3D" id="2.60.40.10">
    <property type="entry name" value="Immunoglobulins"/>
    <property type="match status" value="1"/>
</dbReference>
<dbReference type="EMBL" id="CAADFV010000117">
    <property type="protein sequence ID" value="VFK65929.1"/>
    <property type="molecule type" value="Genomic_DNA"/>
</dbReference>
<dbReference type="Pfam" id="PF00041">
    <property type="entry name" value="fn3"/>
    <property type="match status" value="1"/>
</dbReference>
<organism evidence="3">
    <name type="scientific">Candidatus Kentrum sp. TUN</name>
    <dbReference type="NCBI Taxonomy" id="2126343"/>
    <lineage>
        <taxon>Bacteria</taxon>
        <taxon>Pseudomonadati</taxon>
        <taxon>Pseudomonadota</taxon>
        <taxon>Gammaproteobacteria</taxon>
        <taxon>Candidatus Kentrum</taxon>
    </lineage>
</organism>
<evidence type="ECO:0000259" key="1">
    <source>
        <dbReference type="PROSITE" id="PS50853"/>
    </source>
</evidence>
<evidence type="ECO:0000313" key="3">
    <source>
        <dbReference type="EMBL" id="VFK65929.1"/>
    </source>
</evidence>
<dbReference type="CDD" id="cd00063">
    <property type="entry name" value="FN3"/>
    <property type="match status" value="1"/>
</dbReference>
<dbReference type="InterPro" id="IPR003961">
    <property type="entry name" value="FN3_dom"/>
</dbReference>
<dbReference type="SMART" id="SM00060">
    <property type="entry name" value="FN3"/>
    <property type="match status" value="1"/>
</dbReference>
<reference evidence="3" key="1">
    <citation type="submission" date="2019-02" db="EMBL/GenBank/DDBJ databases">
        <authorList>
            <person name="Gruber-Vodicka R. H."/>
            <person name="Seah K. B. B."/>
        </authorList>
    </citation>
    <scope>NUCLEOTIDE SEQUENCE</scope>
    <source>
        <strain evidence="3">BECK_BY2</strain>
        <strain evidence="2">BECK_BY3</strain>
    </source>
</reference>
<gene>
    <name evidence="3" type="ORF">BECKTUN1418E_GA0071001_11172</name>
    <name evidence="2" type="ORF">BECKTUN1418F_GA0071002_11182</name>
</gene>
<dbReference type="EMBL" id="CAADFY010000118">
    <property type="protein sequence ID" value="VFK57500.1"/>
    <property type="molecule type" value="Genomic_DNA"/>
</dbReference>
<dbReference type="SUPFAM" id="SSF49265">
    <property type="entry name" value="Fibronectin type III"/>
    <property type="match status" value="1"/>
</dbReference>
<feature type="domain" description="Fibronectin type-III" evidence="1">
    <location>
        <begin position="112"/>
        <end position="203"/>
    </location>
</feature>
<sequence>MATFPKEEGKLFTLGQEMSSGLKANSDIFPAPPVNALDLDDALSTYVAKRDAAVAAQSAAAQATAEKQTVLQALADKIRGNIRYAEQAVDFDDAKLKTIGWGGRKEPTPLAAPGRARDLMSGEQGEGTIELSWKKPTDGGKVAAYEIRCRERTGHMGWKTVGTAMDTKVTLTGQERNKELEYVVVAMNKAGGGPVSNVVMAVL</sequence>
<proteinExistence type="predicted"/>
<dbReference type="PROSITE" id="PS50853">
    <property type="entry name" value="FN3"/>
    <property type="match status" value="1"/>
</dbReference>